<proteinExistence type="predicted"/>
<keyword evidence="4" id="KW-0328">Glycosyltransferase</keyword>
<evidence type="ECO:0000313" key="13">
    <source>
        <dbReference type="EMBL" id="CCA16398.1"/>
    </source>
</evidence>
<dbReference type="EC" id="2.4.1.16" evidence="2"/>
<keyword evidence="3" id="KW-1003">Cell membrane</keyword>
<dbReference type="PANTHER" id="PTHR22914">
    <property type="entry name" value="CHITIN SYNTHASE"/>
    <property type="match status" value="1"/>
</dbReference>
<dbReference type="SUPFAM" id="SSF53448">
    <property type="entry name" value="Nucleotide-diphospho-sugar transferases"/>
    <property type="match status" value="1"/>
</dbReference>
<accession>F0W5K7</accession>
<gene>
    <name evidence="13" type="primary">AlNc14C21G2172</name>
    <name evidence="13" type="ORF">ALNC14_025410</name>
</gene>
<evidence type="ECO:0000256" key="11">
    <source>
        <dbReference type="SAM" id="MobiDB-lite"/>
    </source>
</evidence>
<keyword evidence="9" id="KW-0961">Cell wall biogenesis/degradation</keyword>
<keyword evidence="7 12" id="KW-1133">Transmembrane helix</keyword>
<feature type="transmembrane region" description="Helical" evidence="12">
    <location>
        <begin position="816"/>
        <end position="838"/>
    </location>
</feature>
<evidence type="ECO:0000256" key="6">
    <source>
        <dbReference type="ARBA" id="ARBA00022692"/>
    </source>
</evidence>
<dbReference type="GO" id="GO:0006031">
    <property type="term" value="P:chitin biosynthetic process"/>
    <property type="evidence" value="ECO:0007669"/>
    <property type="project" value="TreeGrafter"/>
</dbReference>
<feature type="transmembrane region" description="Helical" evidence="12">
    <location>
        <begin position="670"/>
        <end position="687"/>
    </location>
</feature>
<keyword evidence="8 12" id="KW-0472">Membrane</keyword>
<reference evidence="13" key="1">
    <citation type="journal article" date="2011" name="PLoS Biol.">
        <title>Gene gain and loss during evolution of obligate parasitism in the white rust pathogen of Arabidopsis thaliana.</title>
        <authorList>
            <person name="Kemen E."/>
            <person name="Gardiner A."/>
            <person name="Schultz-Larsen T."/>
            <person name="Kemen A.C."/>
            <person name="Balmuth A.L."/>
            <person name="Robert-Seilaniantz A."/>
            <person name="Bailey K."/>
            <person name="Holub E."/>
            <person name="Studholme D.J."/>
            <person name="Maclean D."/>
            <person name="Jones J.D."/>
        </authorList>
    </citation>
    <scope>NUCLEOTIDE SEQUENCE</scope>
</reference>
<dbReference type="SUPFAM" id="SSF116846">
    <property type="entry name" value="MIT domain"/>
    <property type="match status" value="1"/>
</dbReference>
<keyword evidence="10" id="KW-0175">Coiled coil</keyword>
<dbReference type="EMBL" id="FR824066">
    <property type="protein sequence ID" value="CCA16398.1"/>
    <property type="molecule type" value="Genomic_DNA"/>
</dbReference>
<feature type="transmembrane region" description="Helical" evidence="12">
    <location>
        <begin position="641"/>
        <end position="664"/>
    </location>
</feature>
<name>F0W5K7_9STRA</name>
<dbReference type="PANTHER" id="PTHR22914:SF9">
    <property type="entry name" value="CHITIN SYNTHASE 1"/>
    <property type="match status" value="1"/>
</dbReference>
<dbReference type="HOGENOM" id="CLU_318710_0_0_1"/>
<feature type="transmembrane region" description="Helical" evidence="12">
    <location>
        <begin position="565"/>
        <end position="590"/>
    </location>
</feature>
<evidence type="ECO:0000256" key="1">
    <source>
        <dbReference type="ARBA" id="ARBA00004651"/>
    </source>
</evidence>
<evidence type="ECO:0000256" key="10">
    <source>
        <dbReference type="SAM" id="Coils"/>
    </source>
</evidence>
<keyword evidence="6 12" id="KW-0812">Transmembrane</keyword>
<dbReference type="InterPro" id="IPR029044">
    <property type="entry name" value="Nucleotide-diphossugar_trans"/>
</dbReference>
<keyword evidence="5" id="KW-0808">Transferase</keyword>
<evidence type="ECO:0000256" key="9">
    <source>
        <dbReference type="ARBA" id="ARBA00023316"/>
    </source>
</evidence>
<feature type="transmembrane region" description="Helical" evidence="12">
    <location>
        <begin position="699"/>
        <end position="721"/>
    </location>
</feature>
<dbReference type="GO" id="GO:0071555">
    <property type="term" value="P:cell wall organization"/>
    <property type="evidence" value="ECO:0007669"/>
    <property type="project" value="UniProtKB-KW"/>
</dbReference>
<sequence length="890" mass="101216">MKAPKSQPMKPYSQPPLRSLQEGVGPPMSLRSCGSSMYVSSYIDTKSQWPASHMSNYITDPRAYSNATIMAETFSQNQTVEEALASLERAAHSLRIRRYRQALRLYLDGGYALANVAENEQDTKIRNLLTSKAFEILNWCGKLCDWIEGRVPERLPRPGVHKVGIPVFWNAYWSGGRLDEEEGCRLWYTPVHCVDPIHFTALGYRLRCVEIQRRPKLMICITTFNEGPGALKATLHSIGKNLIYIREFNKHNREKLPVKGSNVEDFWKDVVICIMLDGRDSANSKTIEYLASLGVYDEDLVTINSAGLDPHCHLFEHTLQIVVDGISLPPLQTIFGLKEQKTSKLGSHHWFFQSFAEQIQPEFTFLMDIGTKLDNSALHKILFAFEENPQIGGACGQLVVDEPYAEFSNWVVSAQHFEYKINNLLDRTLESCFGLLTVLPGAFSAYRYEAIRGEPLDAYFRTLHVDLDVLGPFLANMHLAEDRVLSFEIVARRNCNWTLHFVRDAIARTDVPRNLIDLINQRKRWTNGSFFATLFMFSHTRRIFTESNHSVLRRCALSVFFLYELLKTIGCFLLPATIYLALLFIVFQGFRDNEWEFLDTSGFSTSVLDGSVYLYNLIFAACLSMLVIISLGNSPKHVKLTFYLISSVFGAMMMLSSWVAVGNLLSQSGFQLHALVISLLTVGVYYIGPAIHGDLHTILLTFSHYALLIPTFVYVLGIYGFSNLQDLSWGTKGLIAQRIPSFQEENNHSEAIDFRDVVENRKMYQEQKREAMARIKNQREQYEAFRTSVLIAWITWNVISALAVIRFVDSATYLKFFAIAVALLNTSRLIGSAAYLVYKYTGGYRAMYIQKERGNCATRSGDGMRGLYEEEINYTVMEPDLESSIDSFNP</sequence>
<evidence type="ECO:0000256" key="8">
    <source>
        <dbReference type="ARBA" id="ARBA00023136"/>
    </source>
</evidence>
<dbReference type="Pfam" id="PF01644">
    <property type="entry name" value="Chitin_synth_1"/>
    <property type="match status" value="1"/>
</dbReference>
<evidence type="ECO:0000256" key="7">
    <source>
        <dbReference type="ARBA" id="ARBA00022989"/>
    </source>
</evidence>
<evidence type="ECO:0000256" key="3">
    <source>
        <dbReference type="ARBA" id="ARBA00022475"/>
    </source>
</evidence>
<evidence type="ECO:0000256" key="4">
    <source>
        <dbReference type="ARBA" id="ARBA00022676"/>
    </source>
</evidence>
<dbReference type="InterPro" id="IPR004835">
    <property type="entry name" value="Chitin_synth"/>
</dbReference>
<dbReference type="GO" id="GO:0004100">
    <property type="term" value="F:chitin synthase activity"/>
    <property type="evidence" value="ECO:0007669"/>
    <property type="project" value="UniProtKB-EC"/>
</dbReference>
<evidence type="ECO:0000256" key="2">
    <source>
        <dbReference type="ARBA" id="ARBA00012543"/>
    </source>
</evidence>
<feature type="transmembrane region" description="Helical" evidence="12">
    <location>
        <begin position="784"/>
        <end position="804"/>
    </location>
</feature>
<feature type="coiled-coil region" evidence="10">
    <location>
        <begin position="70"/>
        <end position="97"/>
    </location>
</feature>
<dbReference type="Gene3D" id="1.20.58.80">
    <property type="entry name" value="Phosphotransferase system, lactose/cellobiose-type IIA subunit"/>
    <property type="match status" value="1"/>
</dbReference>
<comment type="subcellular location">
    <subcellularLocation>
        <location evidence="1">Cell membrane</location>
        <topology evidence="1">Multi-pass membrane protein</topology>
    </subcellularLocation>
</comment>
<evidence type="ECO:0000256" key="12">
    <source>
        <dbReference type="SAM" id="Phobius"/>
    </source>
</evidence>
<dbReference type="AlphaFoldDB" id="F0W5K7"/>
<feature type="transmembrane region" description="Helical" evidence="12">
    <location>
        <begin position="610"/>
        <end position="629"/>
    </location>
</feature>
<protein>
    <recommendedName>
        <fullName evidence="2">chitin synthase</fullName>
        <ecNumber evidence="2">2.4.1.16</ecNumber>
    </recommendedName>
</protein>
<organism evidence="13">
    <name type="scientific">Albugo laibachii Nc14</name>
    <dbReference type="NCBI Taxonomy" id="890382"/>
    <lineage>
        <taxon>Eukaryota</taxon>
        <taxon>Sar</taxon>
        <taxon>Stramenopiles</taxon>
        <taxon>Oomycota</taxon>
        <taxon>Peronosporomycetes</taxon>
        <taxon>Albuginales</taxon>
        <taxon>Albuginaceae</taxon>
        <taxon>Albugo</taxon>
    </lineage>
</organism>
<evidence type="ECO:0000256" key="5">
    <source>
        <dbReference type="ARBA" id="ARBA00022679"/>
    </source>
</evidence>
<dbReference type="GO" id="GO:0005886">
    <property type="term" value="C:plasma membrane"/>
    <property type="evidence" value="ECO:0007669"/>
    <property type="project" value="UniProtKB-SubCell"/>
</dbReference>
<feature type="region of interest" description="Disordered" evidence="11">
    <location>
        <begin position="1"/>
        <end position="26"/>
    </location>
</feature>
<reference evidence="13" key="2">
    <citation type="submission" date="2011-02" db="EMBL/GenBank/DDBJ databases">
        <authorList>
            <person name="MacLean D."/>
        </authorList>
    </citation>
    <scope>NUCLEOTIDE SEQUENCE</scope>
</reference>
<feature type="coiled-coil region" evidence="10">
    <location>
        <begin position="761"/>
        <end position="788"/>
    </location>
</feature>
<dbReference type="InterPro" id="IPR036181">
    <property type="entry name" value="MIT_dom_sf"/>
</dbReference>